<proteinExistence type="inferred from homology"/>
<dbReference type="Proteomes" id="UP001175000">
    <property type="component" value="Unassembled WGS sequence"/>
</dbReference>
<dbReference type="Gene3D" id="6.20.340.10">
    <property type="match status" value="1"/>
</dbReference>
<dbReference type="GO" id="GO:0005840">
    <property type="term" value="C:ribosome"/>
    <property type="evidence" value="ECO:0007669"/>
    <property type="project" value="UniProtKB-KW"/>
</dbReference>
<dbReference type="GO" id="GO:0006412">
    <property type="term" value="P:translation"/>
    <property type="evidence" value="ECO:0007669"/>
    <property type="project" value="InterPro"/>
</dbReference>
<evidence type="ECO:0000313" key="4">
    <source>
        <dbReference type="EMBL" id="KAK0623637.1"/>
    </source>
</evidence>
<organism evidence="4 5">
    <name type="scientific">Immersiella caudata</name>
    <dbReference type="NCBI Taxonomy" id="314043"/>
    <lineage>
        <taxon>Eukaryota</taxon>
        <taxon>Fungi</taxon>
        <taxon>Dikarya</taxon>
        <taxon>Ascomycota</taxon>
        <taxon>Pezizomycotina</taxon>
        <taxon>Sordariomycetes</taxon>
        <taxon>Sordariomycetidae</taxon>
        <taxon>Sordariales</taxon>
        <taxon>Lasiosphaeriaceae</taxon>
        <taxon>Immersiella</taxon>
    </lineage>
</organism>
<evidence type="ECO:0000256" key="3">
    <source>
        <dbReference type="ARBA" id="ARBA00023274"/>
    </source>
</evidence>
<keyword evidence="5" id="KW-1185">Reference proteome</keyword>
<dbReference type="PRINTS" id="PR01250">
    <property type="entry name" value="RIBOSOMALL34"/>
</dbReference>
<dbReference type="InterPro" id="IPR018065">
    <property type="entry name" value="Ribosomal_eL34_CS"/>
</dbReference>
<dbReference type="InterPro" id="IPR038562">
    <property type="entry name" value="Ribosomal_eL34_C_sf"/>
</dbReference>
<dbReference type="GO" id="GO:0003735">
    <property type="term" value="F:structural constituent of ribosome"/>
    <property type="evidence" value="ECO:0007669"/>
    <property type="project" value="InterPro"/>
</dbReference>
<protein>
    <submittedName>
        <fullName evidence="4">Ribosomal protein L34e-domain-containing protein</fullName>
    </submittedName>
</protein>
<reference evidence="4" key="1">
    <citation type="submission" date="2023-06" db="EMBL/GenBank/DDBJ databases">
        <title>Genome-scale phylogeny and comparative genomics of the fungal order Sordariales.</title>
        <authorList>
            <consortium name="Lawrence Berkeley National Laboratory"/>
            <person name="Hensen N."/>
            <person name="Bonometti L."/>
            <person name="Westerberg I."/>
            <person name="Brannstrom I.O."/>
            <person name="Guillou S."/>
            <person name="Cros-Aarteil S."/>
            <person name="Calhoun S."/>
            <person name="Haridas S."/>
            <person name="Kuo A."/>
            <person name="Mondo S."/>
            <person name="Pangilinan J."/>
            <person name="Riley R."/>
            <person name="Labutti K."/>
            <person name="Andreopoulos B."/>
            <person name="Lipzen A."/>
            <person name="Chen C."/>
            <person name="Yanf M."/>
            <person name="Daum C."/>
            <person name="Ng V."/>
            <person name="Clum A."/>
            <person name="Steindorff A."/>
            <person name="Ohm R."/>
            <person name="Martin F."/>
            <person name="Silar P."/>
            <person name="Natvig D."/>
            <person name="Lalanne C."/>
            <person name="Gautier V."/>
            <person name="Ament-Velasquez S.L."/>
            <person name="Kruys A."/>
            <person name="Hutchinson M.I."/>
            <person name="Powell A.J."/>
            <person name="Barry K."/>
            <person name="Miller A.N."/>
            <person name="Grigoriev I.V."/>
            <person name="Debuchy R."/>
            <person name="Gladieux P."/>
            <person name="Thoren M.H."/>
            <person name="Johannesson H."/>
        </authorList>
    </citation>
    <scope>NUCLEOTIDE SEQUENCE</scope>
    <source>
        <strain evidence="4">CBS 606.72</strain>
    </source>
</reference>
<accession>A0AA39WYD6</accession>
<dbReference type="InterPro" id="IPR008195">
    <property type="entry name" value="Ribosomal_eL34"/>
</dbReference>
<sequence length="183" mass="20547">MSGLHRHSHVTKSATMCGARTTLQTARGGAGIQRPHRNFQFSKFINPPHRPVTVLTHLNKTIDNTAAMANSRVTYRRRNPYNTTSNRTRIVKTPGGELRLLHIKKRGTAPKCGDCGIKLPGIPALRPREYAQISKPKKTVQRAYGGSRCGNCVRDRIVRAFLIEEQKIVKKVLKEQSQADKKK</sequence>
<evidence type="ECO:0000256" key="1">
    <source>
        <dbReference type="ARBA" id="ARBA00009875"/>
    </source>
</evidence>
<dbReference type="PANTHER" id="PTHR46595">
    <property type="entry name" value="60S RIBOSOMAL PROTEIN L34"/>
    <property type="match status" value="1"/>
</dbReference>
<dbReference type="GO" id="GO:1990904">
    <property type="term" value="C:ribonucleoprotein complex"/>
    <property type="evidence" value="ECO:0007669"/>
    <property type="project" value="UniProtKB-KW"/>
</dbReference>
<evidence type="ECO:0000256" key="2">
    <source>
        <dbReference type="ARBA" id="ARBA00022980"/>
    </source>
</evidence>
<comment type="caution">
    <text evidence="4">The sequence shown here is derived from an EMBL/GenBank/DDBJ whole genome shotgun (WGS) entry which is preliminary data.</text>
</comment>
<dbReference type="Gene3D" id="6.20.370.70">
    <property type="match status" value="1"/>
</dbReference>
<gene>
    <name evidence="4" type="ORF">B0T14DRAFT_516731</name>
</gene>
<evidence type="ECO:0000313" key="5">
    <source>
        <dbReference type="Proteomes" id="UP001175000"/>
    </source>
</evidence>
<dbReference type="AlphaFoldDB" id="A0AA39WYD6"/>
<keyword evidence="2 4" id="KW-0689">Ribosomal protein</keyword>
<keyword evidence="3" id="KW-0687">Ribonucleoprotein</keyword>
<dbReference type="PROSITE" id="PS01145">
    <property type="entry name" value="RIBOSOMAL_L34E"/>
    <property type="match status" value="1"/>
</dbReference>
<comment type="similarity">
    <text evidence="1">Belongs to the eukaryotic ribosomal protein eL34 family.</text>
</comment>
<dbReference type="Pfam" id="PF01199">
    <property type="entry name" value="Ribosomal_L34e"/>
    <property type="match status" value="1"/>
</dbReference>
<dbReference type="EMBL" id="JAULSU010000003">
    <property type="protein sequence ID" value="KAK0623637.1"/>
    <property type="molecule type" value="Genomic_DNA"/>
</dbReference>
<name>A0AA39WYD6_9PEZI</name>